<proteinExistence type="predicted"/>
<dbReference type="AlphaFoldDB" id="A0A067T884"/>
<reference evidence="3" key="1">
    <citation type="journal article" date="2014" name="Proc. Natl. Acad. Sci. U.S.A.">
        <title>Extensive sampling of basidiomycete genomes demonstrates inadequacy of the white-rot/brown-rot paradigm for wood decay fungi.</title>
        <authorList>
            <person name="Riley R."/>
            <person name="Salamov A.A."/>
            <person name="Brown D.W."/>
            <person name="Nagy L.G."/>
            <person name="Floudas D."/>
            <person name="Held B.W."/>
            <person name="Levasseur A."/>
            <person name="Lombard V."/>
            <person name="Morin E."/>
            <person name="Otillar R."/>
            <person name="Lindquist E.A."/>
            <person name="Sun H."/>
            <person name="LaButti K.M."/>
            <person name="Schmutz J."/>
            <person name="Jabbour D."/>
            <person name="Luo H."/>
            <person name="Baker S.E."/>
            <person name="Pisabarro A.G."/>
            <person name="Walton J.D."/>
            <person name="Blanchette R.A."/>
            <person name="Henrissat B."/>
            <person name="Martin F."/>
            <person name="Cullen D."/>
            <person name="Hibbett D.S."/>
            <person name="Grigoriev I.V."/>
        </authorList>
    </citation>
    <scope>NUCLEOTIDE SEQUENCE [LARGE SCALE GENOMIC DNA]</scope>
    <source>
        <strain evidence="3">CBS 339.88</strain>
    </source>
</reference>
<dbReference type="Gene3D" id="1.20.1280.50">
    <property type="match status" value="1"/>
</dbReference>
<feature type="compositionally biased region" description="Low complexity" evidence="1">
    <location>
        <begin position="66"/>
        <end position="84"/>
    </location>
</feature>
<evidence type="ECO:0000313" key="2">
    <source>
        <dbReference type="EMBL" id="KDR78557.1"/>
    </source>
</evidence>
<protein>
    <submittedName>
        <fullName evidence="2">Uncharacterized protein</fullName>
    </submittedName>
</protein>
<dbReference type="HOGENOM" id="CLU_1053905_0_0_1"/>
<evidence type="ECO:0000256" key="1">
    <source>
        <dbReference type="SAM" id="MobiDB-lite"/>
    </source>
</evidence>
<feature type="region of interest" description="Disordered" evidence="1">
    <location>
        <begin position="66"/>
        <end position="85"/>
    </location>
</feature>
<name>A0A067T884_GALM3</name>
<dbReference type="Proteomes" id="UP000027222">
    <property type="component" value="Unassembled WGS sequence"/>
</dbReference>
<evidence type="ECO:0000313" key="3">
    <source>
        <dbReference type="Proteomes" id="UP000027222"/>
    </source>
</evidence>
<organism evidence="2 3">
    <name type="scientific">Galerina marginata (strain CBS 339.88)</name>
    <dbReference type="NCBI Taxonomy" id="685588"/>
    <lineage>
        <taxon>Eukaryota</taxon>
        <taxon>Fungi</taxon>
        <taxon>Dikarya</taxon>
        <taxon>Basidiomycota</taxon>
        <taxon>Agaricomycotina</taxon>
        <taxon>Agaricomycetes</taxon>
        <taxon>Agaricomycetidae</taxon>
        <taxon>Agaricales</taxon>
        <taxon>Agaricineae</taxon>
        <taxon>Strophariaceae</taxon>
        <taxon>Galerina</taxon>
    </lineage>
</organism>
<sequence length="264" mass="29201">MTCSSSKPLRLCPDLILDPKLEIAYTFYLSKDEPSSMRSINQIPVEMLREIFAKFVEIDCSELCSASKPESPESSGSTEGTMGPATGLADPTILGQVCSYWRHVALSTPFLWSTICIIPDTKHLVAQINWTAMFLMRAGTSPLDLSLKDCRCRSAVSTQSVRPSICHSAALAPSASPTICAMRTFLSLFVSRIQYWRSIDFHLPPEAVDVLFSITNSPSLLKCDTLCSASVLISRTNVKWKVSRDLRLCETGRDRESRGPHETS</sequence>
<gene>
    <name evidence="2" type="ORF">GALMADRAFT_223841</name>
</gene>
<accession>A0A067T884</accession>
<keyword evidence="3" id="KW-1185">Reference proteome</keyword>
<dbReference type="EMBL" id="KL142374">
    <property type="protein sequence ID" value="KDR78557.1"/>
    <property type="molecule type" value="Genomic_DNA"/>
</dbReference>
<dbReference type="OrthoDB" id="3217549at2759"/>